<dbReference type="SUPFAM" id="SSF53098">
    <property type="entry name" value="Ribonuclease H-like"/>
    <property type="match status" value="1"/>
</dbReference>
<dbReference type="RefSeq" id="WP_338399652.1">
    <property type="nucleotide sequence ID" value="NZ_AP025302.1"/>
</dbReference>
<gene>
    <name evidence="2" type="ORF">PEPS_47230</name>
</gene>
<dbReference type="InterPro" id="IPR047960">
    <property type="entry name" value="Transpos_IS1380"/>
</dbReference>
<dbReference type="EMBL" id="AP025302">
    <property type="protein sequence ID" value="BDD02443.1"/>
    <property type="molecule type" value="Genomic_DNA"/>
</dbReference>
<dbReference type="InterPro" id="IPR012337">
    <property type="entry name" value="RNaseH-like_sf"/>
</dbReference>
<dbReference type="Proteomes" id="UP001354989">
    <property type="component" value="Plasmid pPP10"/>
</dbReference>
<keyword evidence="3" id="KW-1185">Reference proteome</keyword>
<accession>A0ABN6LKH4</accession>
<sequence>MKVRKRSFRINSKAVKHSFSSKDLTSFGGLSMLSDFWSKHNIFDLFKNNFGQRNSNAQKFSLAQILMLLSSSAFCGMNRLEKISRFSADPLVRYLFSLKEKISRQTITNQLKNMHEEGTRNLEALLLKQNAKWLLKTKLGHIVFDADSTVKTVYGNQEGAEKGYNEYKRGAKSYHPLVMFVHEIKLLYHTKFRPGDSHTANGIKELIAEAKGSLPKSVKNVTFRADYGFFSKSLIDYLEEIGWSYLIKVKLRGLDKLLRLQKYEITDEGIEVARFEHQGVKWDSPLQFHAVRWVDGYEIYEPTGDLIPVYKYSCYATNMAFNPENSHDFYKRRSISETWIEQVKSHVKAGSTLTNSFWANDVLWQLACFAYNSSICMRINHLVHHEEHQTFVDWMVRIPAKLIRTARQLRLSFSEKYLYRRKWEEFYFFLNYN</sequence>
<dbReference type="InterPro" id="IPR025668">
    <property type="entry name" value="Tnp_DDE_dom"/>
</dbReference>
<evidence type="ECO:0000313" key="2">
    <source>
        <dbReference type="EMBL" id="BDD02443.1"/>
    </source>
</evidence>
<proteinExistence type="predicted"/>
<protein>
    <submittedName>
        <fullName evidence="2">IS1380 family transposase</fullName>
    </submittedName>
</protein>
<dbReference type="Pfam" id="PF13701">
    <property type="entry name" value="DDE_Tnp_1_4"/>
    <property type="match status" value="1"/>
</dbReference>
<evidence type="ECO:0000313" key="3">
    <source>
        <dbReference type="Proteomes" id="UP001354989"/>
    </source>
</evidence>
<name>A0ABN6LKH4_9BACT</name>
<keyword evidence="2" id="KW-0614">Plasmid</keyword>
<feature type="domain" description="Transposase DDE" evidence="1">
    <location>
        <begin position="11"/>
        <end position="422"/>
    </location>
</feature>
<evidence type="ECO:0000259" key="1">
    <source>
        <dbReference type="Pfam" id="PF13701"/>
    </source>
</evidence>
<organism evidence="2 3">
    <name type="scientific">Persicobacter psychrovividus</name>
    <dbReference type="NCBI Taxonomy" id="387638"/>
    <lineage>
        <taxon>Bacteria</taxon>
        <taxon>Pseudomonadati</taxon>
        <taxon>Bacteroidota</taxon>
        <taxon>Cytophagia</taxon>
        <taxon>Cytophagales</taxon>
        <taxon>Persicobacteraceae</taxon>
        <taxon>Persicobacter</taxon>
    </lineage>
</organism>
<reference evidence="2 3" key="1">
    <citation type="submission" date="2021-12" db="EMBL/GenBank/DDBJ databases">
        <title>Genome sequencing of bacteria with rrn-lacking chromosome and rrn-plasmid.</title>
        <authorList>
            <person name="Anda M."/>
            <person name="Iwasaki W."/>
        </authorList>
    </citation>
    <scope>NUCLEOTIDE SEQUENCE [LARGE SCALE GENOMIC DNA]</scope>
    <source>
        <strain evidence="2 3">NBRC 101262</strain>
        <plasmid evidence="2 3">pPP10</plasmid>
    </source>
</reference>
<geneLocation type="plasmid" evidence="2 3">
    <name>pPP10</name>
</geneLocation>
<dbReference type="NCBIfam" id="NF033539">
    <property type="entry name" value="transpos_IS1380"/>
    <property type="match status" value="1"/>
</dbReference>